<comment type="caution">
    <text evidence="2">The sequence shown here is derived from an EMBL/GenBank/DDBJ whole genome shotgun (WGS) entry which is preliminary data.</text>
</comment>
<dbReference type="Proteomes" id="UP000765509">
    <property type="component" value="Unassembled WGS sequence"/>
</dbReference>
<feature type="compositionally biased region" description="Polar residues" evidence="1">
    <location>
        <begin position="27"/>
        <end position="41"/>
    </location>
</feature>
<sequence length="197" mass="22461">MEFTIIQTSNKKDEGVPKQKEGGKQGRSPSSFYQQATSQPASPRREKEQEKEFEETIFPKLQDSKNPKRCHGKFLQQGHNLDGIQGQRGANNETTPFPKEINLSPDVVSTLTEIKNSILPLKGIQNSLLSSQEINGNLLSLTKIVVQDKKEIYRIKVIVDNNKPKVFIENTQKLIKGEKIVVYVHKRYQRKNFGNQL</sequence>
<evidence type="ECO:0000313" key="3">
    <source>
        <dbReference type="Proteomes" id="UP000765509"/>
    </source>
</evidence>
<organism evidence="2 3">
    <name type="scientific">Austropuccinia psidii MF-1</name>
    <dbReference type="NCBI Taxonomy" id="1389203"/>
    <lineage>
        <taxon>Eukaryota</taxon>
        <taxon>Fungi</taxon>
        <taxon>Dikarya</taxon>
        <taxon>Basidiomycota</taxon>
        <taxon>Pucciniomycotina</taxon>
        <taxon>Pucciniomycetes</taxon>
        <taxon>Pucciniales</taxon>
        <taxon>Sphaerophragmiaceae</taxon>
        <taxon>Austropuccinia</taxon>
    </lineage>
</organism>
<evidence type="ECO:0000256" key="1">
    <source>
        <dbReference type="SAM" id="MobiDB-lite"/>
    </source>
</evidence>
<protein>
    <submittedName>
        <fullName evidence="2">Uncharacterized protein</fullName>
    </submittedName>
</protein>
<proteinExistence type="predicted"/>
<dbReference type="EMBL" id="AVOT02017527">
    <property type="protein sequence ID" value="MBW0503700.1"/>
    <property type="molecule type" value="Genomic_DNA"/>
</dbReference>
<feature type="region of interest" description="Disordered" evidence="1">
    <location>
        <begin position="1"/>
        <end position="73"/>
    </location>
</feature>
<dbReference type="AlphaFoldDB" id="A0A9Q3DIC2"/>
<feature type="compositionally biased region" description="Basic and acidic residues" evidence="1">
    <location>
        <begin position="10"/>
        <end position="24"/>
    </location>
</feature>
<keyword evidence="3" id="KW-1185">Reference proteome</keyword>
<name>A0A9Q3DIC2_9BASI</name>
<gene>
    <name evidence="2" type="ORF">O181_043415</name>
</gene>
<reference evidence="2" key="1">
    <citation type="submission" date="2021-03" db="EMBL/GenBank/DDBJ databases">
        <title>Draft genome sequence of rust myrtle Austropuccinia psidii MF-1, a brazilian biotype.</title>
        <authorList>
            <person name="Quecine M.C."/>
            <person name="Pachon D.M.R."/>
            <person name="Bonatelli M.L."/>
            <person name="Correr F.H."/>
            <person name="Franceschini L.M."/>
            <person name="Leite T.F."/>
            <person name="Margarido G.R.A."/>
            <person name="Almeida C.A."/>
            <person name="Ferrarezi J.A."/>
            <person name="Labate C.A."/>
        </authorList>
    </citation>
    <scope>NUCLEOTIDE SEQUENCE</scope>
    <source>
        <strain evidence="2">MF-1</strain>
    </source>
</reference>
<accession>A0A9Q3DIC2</accession>
<evidence type="ECO:0000313" key="2">
    <source>
        <dbReference type="EMBL" id="MBW0503700.1"/>
    </source>
</evidence>